<keyword evidence="4" id="KW-0969">Cilium</keyword>
<dbReference type="AlphaFoldDB" id="A0A840AT48"/>
<keyword evidence="3" id="KW-0694">RNA-binding</keyword>
<organism evidence="4 5">
    <name type="scientific">Kaistia hirudinis</name>
    <dbReference type="NCBI Taxonomy" id="1293440"/>
    <lineage>
        <taxon>Bacteria</taxon>
        <taxon>Pseudomonadati</taxon>
        <taxon>Pseudomonadota</taxon>
        <taxon>Alphaproteobacteria</taxon>
        <taxon>Hyphomicrobiales</taxon>
        <taxon>Kaistiaceae</taxon>
        <taxon>Kaistia</taxon>
    </lineage>
</organism>
<dbReference type="GO" id="GO:1902209">
    <property type="term" value="P:negative regulation of bacterial-type flagellum assembly"/>
    <property type="evidence" value="ECO:0007669"/>
    <property type="project" value="InterPro"/>
</dbReference>
<dbReference type="GO" id="GO:0044781">
    <property type="term" value="P:bacterial-type flagellum organization"/>
    <property type="evidence" value="ECO:0007669"/>
    <property type="project" value="UniProtKB-KW"/>
</dbReference>
<evidence type="ECO:0000256" key="3">
    <source>
        <dbReference type="ARBA" id="ARBA00022884"/>
    </source>
</evidence>
<protein>
    <submittedName>
        <fullName evidence="4">Flagellar protein FlbT</fullName>
    </submittedName>
</protein>
<keyword evidence="1" id="KW-0678">Repressor</keyword>
<dbReference type="EMBL" id="JACIDS010000005">
    <property type="protein sequence ID" value="MBB3932822.1"/>
    <property type="molecule type" value="Genomic_DNA"/>
</dbReference>
<proteinExistence type="predicted"/>
<dbReference type="GO" id="GO:0048027">
    <property type="term" value="F:mRNA 5'-UTR binding"/>
    <property type="evidence" value="ECO:0007669"/>
    <property type="project" value="InterPro"/>
</dbReference>
<dbReference type="GO" id="GO:0006402">
    <property type="term" value="P:mRNA catabolic process"/>
    <property type="evidence" value="ECO:0007669"/>
    <property type="project" value="InterPro"/>
</dbReference>
<keyword evidence="4" id="KW-0282">Flagellum</keyword>
<dbReference type="InterPro" id="IPR009967">
    <property type="entry name" value="Flagellum_FlbT"/>
</dbReference>
<comment type="caution">
    <text evidence="4">The sequence shown here is derived from an EMBL/GenBank/DDBJ whole genome shotgun (WGS) entry which is preliminary data.</text>
</comment>
<keyword evidence="4" id="KW-0966">Cell projection</keyword>
<keyword evidence="5" id="KW-1185">Reference proteome</keyword>
<evidence type="ECO:0000256" key="2">
    <source>
        <dbReference type="ARBA" id="ARBA00022795"/>
    </source>
</evidence>
<name>A0A840AT48_9HYPH</name>
<keyword evidence="2" id="KW-1005">Bacterial flagellum biogenesis</keyword>
<accession>A0A840AT48</accession>
<dbReference type="Proteomes" id="UP000553963">
    <property type="component" value="Unassembled WGS sequence"/>
</dbReference>
<gene>
    <name evidence="4" type="ORF">GGR25_003886</name>
</gene>
<evidence type="ECO:0000313" key="4">
    <source>
        <dbReference type="EMBL" id="MBB3932822.1"/>
    </source>
</evidence>
<reference evidence="4 5" key="1">
    <citation type="submission" date="2020-08" db="EMBL/GenBank/DDBJ databases">
        <title>Genomic Encyclopedia of Type Strains, Phase IV (KMG-IV): sequencing the most valuable type-strain genomes for metagenomic binning, comparative biology and taxonomic classification.</title>
        <authorList>
            <person name="Goeker M."/>
        </authorList>
    </citation>
    <scope>NUCLEOTIDE SEQUENCE [LARGE SCALE GENOMIC DNA]</scope>
    <source>
        <strain evidence="4 5">DSM 25966</strain>
    </source>
</reference>
<sequence>MALKLELKAGERLRLGDCVLVNGGARATLLIEGDTPVLRETEIIDPAEADSAAKRLYLAVQSMHLSRRPRGFLTDYAFHAGEIAASSPTLKPMIEAIDDLVAAGRYYKAMRAARHLIDAETRRAA</sequence>
<evidence type="ECO:0000256" key="1">
    <source>
        <dbReference type="ARBA" id="ARBA00022491"/>
    </source>
</evidence>
<dbReference type="RefSeq" id="WP_183400489.1">
    <property type="nucleotide sequence ID" value="NZ_JACIDS010000005.1"/>
</dbReference>
<evidence type="ECO:0000313" key="5">
    <source>
        <dbReference type="Proteomes" id="UP000553963"/>
    </source>
</evidence>
<dbReference type="Pfam" id="PF07378">
    <property type="entry name" value="FlbT"/>
    <property type="match status" value="1"/>
</dbReference>